<name>A0A2T6BMA0_9RHOB</name>
<dbReference type="OrthoDB" id="5592106at2"/>
<dbReference type="InterPro" id="IPR013096">
    <property type="entry name" value="Cupin_2"/>
</dbReference>
<accession>A0A2T6BMA0</accession>
<protein>
    <submittedName>
        <fullName evidence="2">Dimethylsulfoniopropionate lyase DddW</fullName>
    </submittedName>
</protein>
<evidence type="ECO:0000259" key="1">
    <source>
        <dbReference type="Pfam" id="PF07883"/>
    </source>
</evidence>
<dbReference type="AlphaFoldDB" id="A0A2T6BMA0"/>
<dbReference type="PANTHER" id="PTHR36114">
    <property type="entry name" value="16.7 KDA PROTEIN IN WHIE LOCUS"/>
    <property type="match status" value="1"/>
</dbReference>
<dbReference type="Gene3D" id="2.60.120.10">
    <property type="entry name" value="Jelly Rolls"/>
    <property type="match status" value="1"/>
</dbReference>
<comment type="caution">
    <text evidence="2">The sequence shown here is derived from an EMBL/GenBank/DDBJ whole genome shotgun (WGS) entry which is preliminary data.</text>
</comment>
<sequence>MKPLPVHVPVDGPAPEHWNDATKGSVMFRTLVDGSHGPTAGLVQGIATIAPGQTEAPHHHDIAETAYVLGGTGSVTLGDRTLEIRPGDSVYIPPQCRHAWTASDSDQLRFLYTFPADRFDDVSYHFERAA</sequence>
<evidence type="ECO:0000313" key="3">
    <source>
        <dbReference type="Proteomes" id="UP000243978"/>
    </source>
</evidence>
<dbReference type="SUPFAM" id="SSF51182">
    <property type="entry name" value="RmlC-like cupins"/>
    <property type="match status" value="1"/>
</dbReference>
<keyword evidence="2" id="KW-0456">Lyase</keyword>
<dbReference type="InterPro" id="IPR052044">
    <property type="entry name" value="PKS_Associated_Protein"/>
</dbReference>
<dbReference type="InterPro" id="IPR011051">
    <property type="entry name" value="RmlC_Cupin_sf"/>
</dbReference>
<dbReference type="Pfam" id="PF07883">
    <property type="entry name" value="Cupin_2"/>
    <property type="match status" value="1"/>
</dbReference>
<dbReference type="RefSeq" id="WP_158269953.1">
    <property type="nucleotide sequence ID" value="NZ_QBKS01000001.1"/>
</dbReference>
<dbReference type="EMBL" id="QBKS01000001">
    <property type="protein sequence ID" value="PTX57181.1"/>
    <property type="molecule type" value="Genomic_DNA"/>
</dbReference>
<feature type="domain" description="Cupin type-2" evidence="1">
    <location>
        <begin position="46"/>
        <end position="112"/>
    </location>
</feature>
<dbReference type="PANTHER" id="PTHR36114:SF1">
    <property type="entry name" value="16.7 KDA PROTEIN IN WHIE LOCUS"/>
    <property type="match status" value="1"/>
</dbReference>
<dbReference type="Proteomes" id="UP000243978">
    <property type="component" value="Unassembled WGS sequence"/>
</dbReference>
<proteinExistence type="predicted"/>
<gene>
    <name evidence="2" type="ORF">C8N43_1847</name>
</gene>
<dbReference type="InterPro" id="IPR014710">
    <property type="entry name" value="RmlC-like_jellyroll"/>
</dbReference>
<organism evidence="2 3">
    <name type="scientific">Litoreibacter ponti</name>
    <dbReference type="NCBI Taxonomy" id="1510457"/>
    <lineage>
        <taxon>Bacteria</taxon>
        <taxon>Pseudomonadati</taxon>
        <taxon>Pseudomonadota</taxon>
        <taxon>Alphaproteobacteria</taxon>
        <taxon>Rhodobacterales</taxon>
        <taxon>Roseobacteraceae</taxon>
        <taxon>Litoreibacter</taxon>
    </lineage>
</organism>
<evidence type="ECO:0000313" key="2">
    <source>
        <dbReference type="EMBL" id="PTX57181.1"/>
    </source>
</evidence>
<keyword evidence="3" id="KW-1185">Reference proteome</keyword>
<dbReference type="GO" id="GO:0016829">
    <property type="term" value="F:lyase activity"/>
    <property type="evidence" value="ECO:0007669"/>
    <property type="project" value="UniProtKB-KW"/>
</dbReference>
<reference evidence="2 3" key="1">
    <citation type="submission" date="2018-04" db="EMBL/GenBank/DDBJ databases">
        <title>Genomic Encyclopedia of Archaeal and Bacterial Type Strains, Phase II (KMG-II): from individual species to whole genera.</title>
        <authorList>
            <person name="Goeker M."/>
        </authorList>
    </citation>
    <scope>NUCLEOTIDE SEQUENCE [LARGE SCALE GENOMIC DNA]</scope>
    <source>
        <strain evidence="2 3">DSM 100977</strain>
    </source>
</reference>